<name>A0A2T8HGM5_9SPHI</name>
<comment type="caution">
    <text evidence="1">The sequence shown here is derived from an EMBL/GenBank/DDBJ whole genome shotgun (WGS) entry which is preliminary data.</text>
</comment>
<evidence type="ECO:0000313" key="2">
    <source>
        <dbReference type="Proteomes" id="UP000245627"/>
    </source>
</evidence>
<sequence length="214" mass="23947">MLNPNNDCDHARNMQFDKNLIAQLLMLRAHADDPNKRTEKGFTYNINYTTGLYSSMSSAFEGLPNAPFIDFNISSPIDGLAHTHYSGLFPIFSPADITAMAAIYNTGYMSKPTAFSSILLTNAGTTYMLKIENVDMFKNWASSIKGNYNILNDIASLYPLGAQYSISTNEKSINQLLQQNKTGLRLYRGNKDANDWYRLGLDKNNNVSIDPCNK</sequence>
<evidence type="ECO:0000313" key="1">
    <source>
        <dbReference type="EMBL" id="PVH24452.1"/>
    </source>
</evidence>
<dbReference type="Proteomes" id="UP000245627">
    <property type="component" value="Unassembled WGS sequence"/>
</dbReference>
<organism evidence="1 2">
    <name type="scientific">Sphingobacterium corticibacter</name>
    <dbReference type="NCBI Taxonomy" id="2171749"/>
    <lineage>
        <taxon>Bacteria</taxon>
        <taxon>Pseudomonadati</taxon>
        <taxon>Bacteroidota</taxon>
        <taxon>Sphingobacteriia</taxon>
        <taxon>Sphingobacteriales</taxon>
        <taxon>Sphingobacteriaceae</taxon>
        <taxon>Sphingobacterium</taxon>
    </lineage>
</organism>
<dbReference type="AlphaFoldDB" id="A0A2T8HGM5"/>
<keyword evidence="2" id="KW-1185">Reference proteome</keyword>
<reference evidence="1 2" key="1">
    <citation type="submission" date="2018-04" db="EMBL/GenBank/DDBJ databases">
        <title>Sphingobacterium cortibacter sp. nov.</title>
        <authorList>
            <person name="Li Y."/>
        </authorList>
    </citation>
    <scope>NUCLEOTIDE SEQUENCE [LARGE SCALE GENOMIC DNA]</scope>
    <source>
        <strain evidence="1 2">2c-3</strain>
    </source>
</reference>
<protein>
    <submittedName>
        <fullName evidence="1">Uncharacterized protein</fullName>
    </submittedName>
</protein>
<dbReference type="EMBL" id="QDKG01000005">
    <property type="protein sequence ID" value="PVH24452.1"/>
    <property type="molecule type" value="Genomic_DNA"/>
</dbReference>
<gene>
    <name evidence="1" type="ORF">DC487_12975</name>
</gene>
<proteinExistence type="predicted"/>
<accession>A0A2T8HGM5</accession>